<protein>
    <recommendedName>
        <fullName evidence="3">DUF559 domain-containing protein</fullName>
    </recommendedName>
</protein>
<dbReference type="AlphaFoldDB" id="A0A6B8RNP3"/>
<proteinExistence type="predicted"/>
<sequence length="224" mass="26814">MDFDNAHKNWLDKHLEKRTGERRGRLERGHQHGEILFLRNVWWALIGNLDDLHPEYEILDLRRRSYFADFAWLPGPVKVIWEIKGYDAHVRDMDRNRYCEELNRETFLQAMGFRVVSFAYDDVAHRPELCITLLRLILSRYKTGLAPVNILNRIEREIVLLAYQLSRPIRPIDIENHLVIDHRNSVGCLQSLCKKEWLRPIPRGKGHKILHYELLRKSLDEMEW</sequence>
<evidence type="ECO:0000313" key="1">
    <source>
        <dbReference type="EMBL" id="QGQ97457.1"/>
    </source>
</evidence>
<gene>
    <name evidence="1" type="ORF">EHS13_22495</name>
</gene>
<dbReference type="RefSeq" id="WP_155702562.1">
    <property type="nucleotide sequence ID" value="NZ_CP034235.1"/>
</dbReference>
<dbReference type="Proteomes" id="UP000426246">
    <property type="component" value="Chromosome"/>
</dbReference>
<evidence type="ECO:0000313" key="2">
    <source>
        <dbReference type="Proteomes" id="UP000426246"/>
    </source>
</evidence>
<accession>A0A6B8RNP3</accession>
<reference evidence="2" key="1">
    <citation type="submission" date="2018-11" db="EMBL/GenBank/DDBJ databases">
        <title>Complete genome sequence of Paenibacillus sp. ML311-T8.</title>
        <authorList>
            <person name="Nam Y.-D."/>
            <person name="Kang J."/>
            <person name="Chung W.-H."/>
            <person name="Park Y.S."/>
        </authorList>
    </citation>
    <scope>NUCLEOTIDE SEQUENCE [LARGE SCALE GENOMIC DNA]</scope>
    <source>
        <strain evidence="2">ML311-T8</strain>
    </source>
</reference>
<evidence type="ECO:0008006" key="3">
    <source>
        <dbReference type="Google" id="ProtNLM"/>
    </source>
</evidence>
<organism evidence="1 2">
    <name type="scientific">Paenibacillus psychroresistens</name>
    <dbReference type="NCBI Taxonomy" id="1778678"/>
    <lineage>
        <taxon>Bacteria</taxon>
        <taxon>Bacillati</taxon>
        <taxon>Bacillota</taxon>
        <taxon>Bacilli</taxon>
        <taxon>Bacillales</taxon>
        <taxon>Paenibacillaceae</taxon>
        <taxon>Paenibacillus</taxon>
    </lineage>
</organism>
<dbReference type="KEGG" id="ppsc:EHS13_22495"/>
<dbReference type="EMBL" id="CP034235">
    <property type="protein sequence ID" value="QGQ97457.1"/>
    <property type="molecule type" value="Genomic_DNA"/>
</dbReference>
<name>A0A6B8RNP3_9BACL</name>
<keyword evidence="2" id="KW-1185">Reference proteome</keyword>
<dbReference type="OrthoDB" id="2677830at2"/>